<evidence type="ECO:0000256" key="4">
    <source>
        <dbReference type="ARBA" id="ARBA00038415"/>
    </source>
</evidence>
<dbReference type="RefSeq" id="XP_040804139.1">
    <property type="nucleotide sequence ID" value="XM_040948376.1"/>
</dbReference>
<dbReference type="PROSITE" id="PS00678">
    <property type="entry name" value="WD_REPEATS_1"/>
    <property type="match status" value="1"/>
</dbReference>
<dbReference type="GO" id="GO:1990234">
    <property type="term" value="C:transferase complex"/>
    <property type="evidence" value="ECO:0007669"/>
    <property type="project" value="UniProtKB-ARBA"/>
</dbReference>
<keyword evidence="2 7" id="KW-0853">WD repeat</keyword>
<dbReference type="VEuPathDB" id="FungiDB:BO72DRAFT_493475"/>
<dbReference type="PROSITE" id="PS50082">
    <property type="entry name" value="WD_REPEATS_2"/>
    <property type="match status" value="2"/>
</dbReference>
<accession>A0A8G1RWD8</accession>
<protein>
    <recommendedName>
        <fullName evidence="5">Mitochondrial division protein 1</fullName>
    </recommendedName>
</protein>
<evidence type="ECO:0000313" key="8">
    <source>
        <dbReference type="EMBL" id="RAK80129.1"/>
    </source>
</evidence>
<dbReference type="PANTHER" id="PTHR22847:SF637">
    <property type="entry name" value="WD REPEAT DOMAIN 5B"/>
    <property type="match status" value="1"/>
</dbReference>
<evidence type="ECO:0000256" key="2">
    <source>
        <dbReference type="ARBA" id="ARBA00022574"/>
    </source>
</evidence>
<dbReference type="OrthoDB" id="538223at2759"/>
<comment type="similarity">
    <text evidence="4">Belongs to the WD repeat MDV1/CAF4 family.</text>
</comment>
<dbReference type="InterPro" id="IPR019775">
    <property type="entry name" value="WD40_repeat_CS"/>
</dbReference>
<name>A0A8G1RWD8_9EURO</name>
<comment type="subcellular location">
    <subcellularLocation>
        <location evidence="1">Mitochondrion outer membrane</location>
        <topology evidence="1">Peripheral membrane protein</topology>
        <orientation evidence="1">Cytoplasmic side</orientation>
    </subcellularLocation>
</comment>
<proteinExistence type="inferred from homology"/>
<dbReference type="GeneID" id="63865709"/>
<evidence type="ECO:0000256" key="1">
    <source>
        <dbReference type="ARBA" id="ARBA00004570"/>
    </source>
</evidence>
<dbReference type="EMBL" id="KZ824630">
    <property type="protein sequence ID" value="RAK80129.1"/>
    <property type="molecule type" value="Genomic_DNA"/>
</dbReference>
<dbReference type="InterPro" id="IPR015943">
    <property type="entry name" value="WD40/YVTN_repeat-like_dom_sf"/>
</dbReference>
<evidence type="ECO:0000256" key="7">
    <source>
        <dbReference type="PROSITE-ProRule" id="PRU00221"/>
    </source>
</evidence>
<gene>
    <name evidence="8" type="ORF">BO72DRAFT_493475</name>
</gene>
<feature type="repeat" description="WD" evidence="7">
    <location>
        <begin position="54"/>
        <end position="88"/>
    </location>
</feature>
<organism evidence="8 9">
    <name type="scientific">Aspergillus fijiensis CBS 313.89</name>
    <dbReference type="NCBI Taxonomy" id="1448319"/>
    <lineage>
        <taxon>Eukaryota</taxon>
        <taxon>Fungi</taxon>
        <taxon>Dikarya</taxon>
        <taxon>Ascomycota</taxon>
        <taxon>Pezizomycotina</taxon>
        <taxon>Eurotiomycetes</taxon>
        <taxon>Eurotiomycetidae</taxon>
        <taxon>Eurotiales</taxon>
        <taxon>Aspergillaceae</taxon>
        <taxon>Aspergillus</taxon>
    </lineage>
</organism>
<dbReference type="GO" id="GO:0005741">
    <property type="term" value="C:mitochondrial outer membrane"/>
    <property type="evidence" value="ECO:0007669"/>
    <property type="project" value="UniProtKB-SubCell"/>
</dbReference>
<dbReference type="Pfam" id="PF00400">
    <property type="entry name" value="WD40"/>
    <property type="match status" value="3"/>
</dbReference>
<dbReference type="AlphaFoldDB" id="A0A8G1RWD8"/>
<evidence type="ECO:0000256" key="5">
    <source>
        <dbReference type="ARBA" id="ARBA00039789"/>
    </source>
</evidence>
<comment type="function">
    <text evidence="6">Involved in mitochondrial fission. Acts as an adapter protein required to form mitochondrial fission complexes. Formation of these complexes is required to promote constriction and fission of the mitochondrial compartment at a late step in mitochondrial division.</text>
</comment>
<feature type="repeat" description="WD" evidence="7">
    <location>
        <begin position="13"/>
        <end position="54"/>
    </location>
</feature>
<dbReference type="Gene3D" id="2.130.10.10">
    <property type="entry name" value="YVTN repeat-like/Quinoprotein amine dehydrogenase"/>
    <property type="match status" value="2"/>
</dbReference>
<reference evidence="8 9" key="1">
    <citation type="submission" date="2018-02" db="EMBL/GenBank/DDBJ databases">
        <title>The genomes of Aspergillus section Nigri reveals drivers in fungal speciation.</title>
        <authorList>
            <consortium name="DOE Joint Genome Institute"/>
            <person name="Vesth T.C."/>
            <person name="Nybo J."/>
            <person name="Theobald S."/>
            <person name="Brandl J."/>
            <person name="Frisvad J.C."/>
            <person name="Nielsen K.F."/>
            <person name="Lyhne E.K."/>
            <person name="Kogle M.E."/>
            <person name="Kuo A."/>
            <person name="Riley R."/>
            <person name="Clum A."/>
            <person name="Nolan M."/>
            <person name="Lipzen A."/>
            <person name="Salamov A."/>
            <person name="Henrissat B."/>
            <person name="Wiebenga A."/>
            <person name="De vries R.P."/>
            <person name="Grigoriev I.V."/>
            <person name="Mortensen U.H."/>
            <person name="Andersen M.R."/>
            <person name="Baker S.E."/>
        </authorList>
    </citation>
    <scope>NUCLEOTIDE SEQUENCE [LARGE SCALE GENOMIC DNA]</scope>
    <source>
        <strain evidence="8 9">CBS 313.89</strain>
    </source>
</reference>
<dbReference type="PANTHER" id="PTHR22847">
    <property type="entry name" value="WD40 REPEAT PROTEIN"/>
    <property type="match status" value="1"/>
</dbReference>
<keyword evidence="3" id="KW-0677">Repeat</keyword>
<keyword evidence="9" id="KW-1185">Reference proteome</keyword>
<dbReference type="SMART" id="SM00320">
    <property type="entry name" value="WD40"/>
    <property type="match status" value="3"/>
</dbReference>
<sequence length="129" mass="13679">MTTGVEQRTLTGHSSSVYSIYLVAFSPDGRMLASASADQTIKIWNTATDIEYSVYSVAFLPDGCMLASVSGDQTIKLWDTATGVEQCTLTGHSDLVNSVAFSPDGRTLTGYSSEFESLKGLGSGTQFAT</sequence>
<evidence type="ECO:0000256" key="3">
    <source>
        <dbReference type="ARBA" id="ARBA00022737"/>
    </source>
</evidence>
<evidence type="ECO:0000313" key="9">
    <source>
        <dbReference type="Proteomes" id="UP000249789"/>
    </source>
</evidence>
<dbReference type="InterPro" id="IPR036322">
    <property type="entry name" value="WD40_repeat_dom_sf"/>
</dbReference>
<dbReference type="PROSITE" id="PS50294">
    <property type="entry name" value="WD_REPEATS_REGION"/>
    <property type="match status" value="2"/>
</dbReference>
<dbReference type="Proteomes" id="UP000249789">
    <property type="component" value="Unassembled WGS sequence"/>
</dbReference>
<dbReference type="InterPro" id="IPR001680">
    <property type="entry name" value="WD40_rpt"/>
</dbReference>
<dbReference type="SUPFAM" id="SSF50978">
    <property type="entry name" value="WD40 repeat-like"/>
    <property type="match status" value="1"/>
</dbReference>
<evidence type="ECO:0000256" key="6">
    <source>
        <dbReference type="ARBA" id="ARBA00043913"/>
    </source>
</evidence>